<evidence type="ECO:0000256" key="2">
    <source>
        <dbReference type="ARBA" id="ARBA00006679"/>
    </source>
</evidence>
<evidence type="ECO:0000256" key="3">
    <source>
        <dbReference type="ARBA" id="ARBA00022475"/>
    </source>
</evidence>
<organism evidence="8 9">
    <name type="scientific">Acidihalobacter prosperus</name>
    <dbReference type="NCBI Taxonomy" id="160660"/>
    <lineage>
        <taxon>Bacteria</taxon>
        <taxon>Pseudomonadati</taxon>
        <taxon>Pseudomonadota</taxon>
        <taxon>Gammaproteobacteria</taxon>
        <taxon>Chromatiales</taxon>
        <taxon>Ectothiorhodospiraceae</taxon>
        <taxon>Acidihalobacter</taxon>
    </lineage>
</organism>
<reference evidence="8 9" key="1">
    <citation type="journal article" date="2014" name="Genome Announc.">
        <title>Draft Genome Sequence of the Iron-Oxidizing, Acidophilic, and Halotolerant 'Thiobacillus prosperus' Type Strain DSM 5130.</title>
        <authorList>
            <person name="Ossandon F.J."/>
            <person name="Cardenas J.P."/>
            <person name="Corbett M."/>
            <person name="Quatrini R."/>
            <person name="Holmes D.S."/>
            <person name="Watkin E."/>
        </authorList>
    </citation>
    <scope>NUCLEOTIDE SEQUENCE [LARGE SCALE GENOMIC DNA]</scope>
    <source>
        <strain evidence="8 9">DSM 5130</strain>
    </source>
</reference>
<evidence type="ECO:0000256" key="1">
    <source>
        <dbReference type="ARBA" id="ARBA00004651"/>
    </source>
</evidence>
<evidence type="ECO:0000256" key="5">
    <source>
        <dbReference type="ARBA" id="ARBA00022989"/>
    </source>
</evidence>
<evidence type="ECO:0000313" key="8">
    <source>
        <dbReference type="EMBL" id="OBS10834.1"/>
    </source>
</evidence>
<evidence type="ECO:0000256" key="6">
    <source>
        <dbReference type="ARBA" id="ARBA00023136"/>
    </source>
</evidence>
<dbReference type="InterPro" id="IPR051907">
    <property type="entry name" value="DoxX-like_oxidoreductase"/>
</dbReference>
<dbReference type="Proteomes" id="UP000029273">
    <property type="component" value="Unassembled WGS sequence"/>
</dbReference>
<keyword evidence="3" id="KW-1003">Cell membrane</keyword>
<keyword evidence="9" id="KW-1185">Reference proteome</keyword>
<comment type="subcellular location">
    <subcellularLocation>
        <location evidence="1">Cell membrane</location>
        <topology evidence="1">Multi-pass membrane protein</topology>
    </subcellularLocation>
</comment>
<comment type="caution">
    <text evidence="8">The sequence shown here is derived from an EMBL/GenBank/DDBJ whole genome shotgun (WGS) entry which is preliminary data.</text>
</comment>
<dbReference type="EMBL" id="JQSG02000001">
    <property type="protein sequence ID" value="OBS10834.1"/>
    <property type="molecule type" value="Genomic_DNA"/>
</dbReference>
<keyword evidence="5 7" id="KW-1133">Transmembrane helix</keyword>
<feature type="transmembrane region" description="Helical" evidence="7">
    <location>
        <begin position="120"/>
        <end position="142"/>
    </location>
</feature>
<dbReference type="PANTHER" id="PTHR33452">
    <property type="entry name" value="OXIDOREDUCTASE CATD-RELATED"/>
    <property type="match status" value="1"/>
</dbReference>
<evidence type="ECO:0000256" key="4">
    <source>
        <dbReference type="ARBA" id="ARBA00022692"/>
    </source>
</evidence>
<dbReference type="InterPro" id="IPR032808">
    <property type="entry name" value="DoxX"/>
</dbReference>
<dbReference type="OrthoDB" id="121744at2"/>
<comment type="similarity">
    <text evidence="2">Belongs to the DoxX family.</text>
</comment>
<feature type="transmembrane region" description="Helical" evidence="7">
    <location>
        <begin position="95"/>
        <end position="114"/>
    </location>
</feature>
<evidence type="ECO:0008006" key="10">
    <source>
        <dbReference type="Google" id="ProtNLM"/>
    </source>
</evidence>
<dbReference type="STRING" id="160660.BJI67_07930"/>
<name>A0A1A6C8G1_9GAMM</name>
<proteinExistence type="inferred from homology"/>
<gene>
    <name evidence="8" type="ORF">Thpro_020550</name>
</gene>
<dbReference type="PANTHER" id="PTHR33452:SF1">
    <property type="entry name" value="INNER MEMBRANE PROTEIN YPHA-RELATED"/>
    <property type="match status" value="1"/>
</dbReference>
<protein>
    <recommendedName>
        <fullName evidence="10">DoxX family protein</fullName>
    </recommendedName>
</protein>
<evidence type="ECO:0000313" key="9">
    <source>
        <dbReference type="Proteomes" id="UP000029273"/>
    </source>
</evidence>
<dbReference type="AlphaFoldDB" id="A0A1A6C8G1"/>
<accession>A0A1A6C8G1</accession>
<keyword evidence="4 7" id="KW-0812">Transmembrane</keyword>
<evidence type="ECO:0000256" key="7">
    <source>
        <dbReference type="SAM" id="Phobius"/>
    </source>
</evidence>
<dbReference type="RefSeq" id="WP_082954389.1">
    <property type="nucleotide sequence ID" value="NZ_JQSG02000001.1"/>
</dbReference>
<sequence length="162" mass="18200">MILDKSTAAYARIAQWLDKAAPLADLLIRLWVAEVFWRAGMVKIQSMYSTLYLFRYEYHVPLLPPEVAAYLATGIELGFPVLLALGLFTRFTAGFLFVYNIVAVISYPALWATGFVDHKIWGIMLLATLLHGPGALSVDALLRRWWCGSPNRPHSNKPHNAP</sequence>
<dbReference type="Pfam" id="PF07681">
    <property type="entry name" value="DoxX"/>
    <property type="match status" value="1"/>
</dbReference>
<dbReference type="GO" id="GO:0005886">
    <property type="term" value="C:plasma membrane"/>
    <property type="evidence" value="ECO:0007669"/>
    <property type="project" value="UniProtKB-SubCell"/>
</dbReference>
<feature type="transmembrane region" description="Helical" evidence="7">
    <location>
        <begin position="67"/>
        <end position="88"/>
    </location>
</feature>
<keyword evidence="6 7" id="KW-0472">Membrane</keyword>